<name>A0A2N7WM53_9BURK</name>
<dbReference type="STRING" id="863227.GCA_000373005_04100"/>
<dbReference type="PRINTS" id="PR00080">
    <property type="entry name" value="SDRFAMILY"/>
</dbReference>
<dbReference type="FunFam" id="3.40.50.720:FF:000084">
    <property type="entry name" value="Short-chain dehydrogenase reductase"/>
    <property type="match status" value="1"/>
</dbReference>
<accession>A0A2N7WM53</accession>
<dbReference type="SUPFAM" id="SSF51735">
    <property type="entry name" value="NAD(P)-binding Rossmann-fold domains"/>
    <property type="match status" value="1"/>
</dbReference>
<dbReference type="InterPro" id="IPR020904">
    <property type="entry name" value="Sc_DH/Rdtase_CS"/>
</dbReference>
<evidence type="ECO:0000313" key="3">
    <source>
        <dbReference type="EMBL" id="PMS30434.1"/>
    </source>
</evidence>
<organism evidence="3 4">
    <name type="scientific">Trinickia symbiotica</name>
    <dbReference type="NCBI Taxonomy" id="863227"/>
    <lineage>
        <taxon>Bacteria</taxon>
        <taxon>Pseudomonadati</taxon>
        <taxon>Pseudomonadota</taxon>
        <taxon>Betaproteobacteria</taxon>
        <taxon>Burkholderiales</taxon>
        <taxon>Burkholderiaceae</taxon>
        <taxon>Trinickia</taxon>
    </lineage>
</organism>
<dbReference type="NCBIfam" id="NF005559">
    <property type="entry name" value="PRK07231.1"/>
    <property type="match status" value="1"/>
</dbReference>
<dbReference type="CDD" id="cd05233">
    <property type="entry name" value="SDR_c"/>
    <property type="match status" value="1"/>
</dbReference>
<reference evidence="3 4" key="1">
    <citation type="submission" date="2018-01" db="EMBL/GenBank/DDBJ databases">
        <title>Whole genome analyses suggest that Burkholderia sensu lato contains two further novel genera in the rhizoxinica-symbiotica group Mycetohabitans gen. nov., and Trinickia gen. nov.: implications for the evolution of diazotrophy and nodulation in the Burkholderiaceae.</title>
        <authorList>
            <person name="Estrada-de los Santos P."/>
            <person name="Palmer M."/>
            <person name="Chavez-Ramirez B."/>
            <person name="Beukes C."/>
            <person name="Steenkamp E.T."/>
            <person name="Hirsch A.M."/>
            <person name="Manyaka P."/>
            <person name="Maluk M."/>
            <person name="Lafos M."/>
            <person name="Crook M."/>
            <person name="Gross E."/>
            <person name="Simon M.F."/>
            <person name="Bueno dos Reis Junior F."/>
            <person name="Poole P.S."/>
            <person name="Venter S.N."/>
            <person name="James E.K."/>
        </authorList>
    </citation>
    <scope>NUCLEOTIDE SEQUENCE [LARGE SCALE GENOMIC DNA]</scope>
    <source>
        <strain evidence="3 4">JPY 581</strain>
    </source>
</reference>
<dbReference type="PROSITE" id="PS00061">
    <property type="entry name" value="ADH_SHORT"/>
    <property type="match status" value="1"/>
</dbReference>
<dbReference type="Proteomes" id="UP000235777">
    <property type="component" value="Unassembled WGS sequence"/>
</dbReference>
<keyword evidence="4" id="KW-1185">Reference proteome</keyword>
<comment type="caution">
    <text evidence="3">The sequence shown here is derived from an EMBL/GenBank/DDBJ whole genome shotgun (WGS) entry which is preliminary data.</text>
</comment>
<dbReference type="InterPro" id="IPR002347">
    <property type="entry name" value="SDR_fam"/>
</dbReference>
<sequence>MKQYFDFSGKVALVTGGSRGLGAAIVRSFAEQGADVVIASRNADNCERLAAQIEAELGRRALGIGAHLGHWDDCERLVNAAYERFGKVDILVNNAGMSPLSDSSLETSEALFDKVVGVNLKGPFRMTALVGSRMVQGDGGSIINISSIGSIRPQPEYAPYAGAKAALNAITVAHAFEYAPKVRVNAILPGSFRTDIAKSWSPDKEKNIKSAIKRYGEPEEIVSTVMYLASAHASFTTGALIRVDGGRP</sequence>
<evidence type="ECO:0000256" key="1">
    <source>
        <dbReference type="ARBA" id="ARBA00006484"/>
    </source>
</evidence>
<protein>
    <submittedName>
        <fullName evidence="3">3-oxoacyl-ACP reductase</fullName>
    </submittedName>
</protein>
<dbReference type="GO" id="GO:0016491">
    <property type="term" value="F:oxidoreductase activity"/>
    <property type="evidence" value="ECO:0007669"/>
    <property type="project" value="UniProtKB-KW"/>
</dbReference>
<evidence type="ECO:0000256" key="2">
    <source>
        <dbReference type="ARBA" id="ARBA00023002"/>
    </source>
</evidence>
<dbReference type="PRINTS" id="PR00081">
    <property type="entry name" value="GDHRDH"/>
</dbReference>
<dbReference type="InterPro" id="IPR036291">
    <property type="entry name" value="NAD(P)-bd_dom_sf"/>
</dbReference>
<comment type="similarity">
    <text evidence="1">Belongs to the short-chain dehydrogenases/reductases (SDR) family.</text>
</comment>
<dbReference type="AlphaFoldDB" id="A0A2N7WM53"/>
<proteinExistence type="inferred from homology"/>
<dbReference type="EMBL" id="PNYC01000031">
    <property type="protein sequence ID" value="PMS30434.1"/>
    <property type="molecule type" value="Genomic_DNA"/>
</dbReference>
<gene>
    <name evidence="3" type="ORF">C0Z20_29820</name>
</gene>
<dbReference type="Pfam" id="PF13561">
    <property type="entry name" value="adh_short_C2"/>
    <property type="match status" value="1"/>
</dbReference>
<dbReference type="Gene3D" id="3.40.50.720">
    <property type="entry name" value="NAD(P)-binding Rossmann-like Domain"/>
    <property type="match status" value="1"/>
</dbReference>
<dbReference type="PANTHER" id="PTHR43639">
    <property type="entry name" value="OXIDOREDUCTASE, SHORT-CHAIN DEHYDROGENASE/REDUCTASE FAMILY (AFU_ORTHOLOGUE AFUA_5G02870)"/>
    <property type="match status" value="1"/>
</dbReference>
<dbReference type="OrthoDB" id="9803333at2"/>
<dbReference type="PANTHER" id="PTHR43639:SF1">
    <property type="entry name" value="SHORT-CHAIN DEHYDROGENASE_REDUCTASE FAMILY PROTEIN"/>
    <property type="match status" value="1"/>
</dbReference>
<keyword evidence="2" id="KW-0560">Oxidoreductase</keyword>
<evidence type="ECO:0000313" key="4">
    <source>
        <dbReference type="Proteomes" id="UP000235777"/>
    </source>
</evidence>
<dbReference type="RefSeq" id="WP_018442695.1">
    <property type="nucleotide sequence ID" value="NZ_KB890190.1"/>
</dbReference>